<evidence type="ECO:0000256" key="1">
    <source>
        <dbReference type="ARBA" id="ARBA00001585"/>
    </source>
</evidence>
<keyword evidence="7 8" id="KW-0378">Hydrolase</keyword>
<evidence type="ECO:0000256" key="2">
    <source>
        <dbReference type="ARBA" id="ARBA00004496"/>
    </source>
</evidence>
<dbReference type="PRINTS" id="PR00793">
    <property type="entry name" value="PROAMNOPTASE"/>
</dbReference>
<evidence type="ECO:0000256" key="7">
    <source>
        <dbReference type="ARBA" id="ARBA00022801"/>
    </source>
</evidence>
<comment type="similarity">
    <text evidence="3 8 9">Belongs to the peptidase S33 family.</text>
</comment>
<evidence type="ECO:0000256" key="4">
    <source>
        <dbReference type="ARBA" id="ARBA00022438"/>
    </source>
</evidence>
<dbReference type="NCBIfam" id="TIGR01249">
    <property type="entry name" value="pro_imino_pep_1"/>
    <property type="match status" value="1"/>
</dbReference>
<evidence type="ECO:0000313" key="12">
    <source>
        <dbReference type="Proteomes" id="UP001501742"/>
    </source>
</evidence>
<evidence type="ECO:0000256" key="6">
    <source>
        <dbReference type="ARBA" id="ARBA00022670"/>
    </source>
</evidence>
<sequence length="318" mass="34378">MAYPRTEPTASGMLDVGDGTSLYWEESGAPDGVPALWLHGGPGGSLGSGWYRTHFDPTRYRLIGIDQRGSGRSRPLVTESRDRLADHTTQRLIADIEAVRQHLGVEDWVVSGISWGTTLALAYAQQHPAHVRALALMAVTTTSRDEVDWITEGVGRVFPAEWEAFEQASQRLPGERVVDAYARRLAGPDREARADAAQAWDRWENVHVSLDDPALRERGHLGPELREGFATLVTHYWANDGFLPGDQAVLARLDRIAHVPTALVHGRRDISGPAVTAWRVHRGLPASTLTIVEDEGHGGPGGSAALAAALDGFAGSGS</sequence>
<keyword evidence="12" id="KW-1185">Reference proteome</keyword>
<evidence type="ECO:0000259" key="10">
    <source>
        <dbReference type="Pfam" id="PF00561"/>
    </source>
</evidence>
<protein>
    <recommendedName>
        <fullName evidence="8 9">Proline iminopeptidase</fullName>
        <shortName evidence="8">PIP</shortName>
        <ecNumber evidence="8 9">3.4.11.5</ecNumber>
    </recommendedName>
    <alternativeName>
        <fullName evidence="8">Prolyl aminopeptidase</fullName>
    </alternativeName>
</protein>
<dbReference type="SUPFAM" id="SSF53474">
    <property type="entry name" value="alpha/beta-Hydrolases"/>
    <property type="match status" value="1"/>
</dbReference>
<dbReference type="Pfam" id="PF00561">
    <property type="entry name" value="Abhydrolase_1"/>
    <property type="match status" value="1"/>
</dbReference>
<comment type="subcellular location">
    <subcellularLocation>
        <location evidence="2 8">Cytoplasm</location>
    </subcellularLocation>
</comment>
<dbReference type="PIRSF" id="PIRSF006431">
    <property type="entry name" value="Pept_S33"/>
    <property type="match status" value="1"/>
</dbReference>
<dbReference type="EMBL" id="BAAAJX010000005">
    <property type="protein sequence ID" value="GAA1493076.1"/>
    <property type="molecule type" value="Genomic_DNA"/>
</dbReference>
<keyword evidence="5 8" id="KW-0963">Cytoplasm</keyword>
<keyword evidence="4 8" id="KW-0031">Aminopeptidase</keyword>
<dbReference type="RefSeq" id="WP_239539741.1">
    <property type="nucleotide sequence ID" value="NZ_BAAAJX010000005.1"/>
</dbReference>
<dbReference type="GO" id="GO:0004177">
    <property type="term" value="F:aminopeptidase activity"/>
    <property type="evidence" value="ECO:0007669"/>
    <property type="project" value="UniProtKB-KW"/>
</dbReference>
<dbReference type="InterPro" id="IPR029058">
    <property type="entry name" value="AB_hydrolase_fold"/>
</dbReference>
<dbReference type="Gene3D" id="3.40.50.1820">
    <property type="entry name" value="alpha/beta hydrolase"/>
    <property type="match status" value="1"/>
</dbReference>
<dbReference type="InterPro" id="IPR000073">
    <property type="entry name" value="AB_hydrolase_1"/>
</dbReference>
<dbReference type="PANTHER" id="PTHR43722:SF1">
    <property type="entry name" value="PROLINE IMINOPEPTIDASE"/>
    <property type="match status" value="1"/>
</dbReference>
<dbReference type="InterPro" id="IPR002410">
    <property type="entry name" value="Peptidase_S33"/>
</dbReference>
<evidence type="ECO:0000256" key="5">
    <source>
        <dbReference type="ARBA" id="ARBA00022490"/>
    </source>
</evidence>
<name>A0ABN1ZBX0_9MICO</name>
<reference evidence="11 12" key="1">
    <citation type="journal article" date="2019" name="Int. J. Syst. Evol. Microbiol.">
        <title>The Global Catalogue of Microorganisms (GCM) 10K type strain sequencing project: providing services to taxonomists for standard genome sequencing and annotation.</title>
        <authorList>
            <consortium name="The Broad Institute Genomics Platform"/>
            <consortium name="The Broad Institute Genome Sequencing Center for Infectious Disease"/>
            <person name="Wu L."/>
            <person name="Ma J."/>
        </authorList>
    </citation>
    <scope>NUCLEOTIDE SEQUENCE [LARGE SCALE GENOMIC DNA]</scope>
    <source>
        <strain evidence="11 12">JCM 12140</strain>
    </source>
</reference>
<feature type="domain" description="AB hydrolase-1" evidence="10">
    <location>
        <begin position="38"/>
        <end position="297"/>
    </location>
</feature>
<organism evidence="11 12">
    <name type="scientific">Curtobacterium herbarum</name>
    <dbReference type="NCBI Taxonomy" id="150122"/>
    <lineage>
        <taxon>Bacteria</taxon>
        <taxon>Bacillati</taxon>
        <taxon>Actinomycetota</taxon>
        <taxon>Actinomycetes</taxon>
        <taxon>Micrococcales</taxon>
        <taxon>Microbacteriaceae</taxon>
        <taxon>Curtobacterium</taxon>
    </lineage>
</organism>
<proteinExistence type="inferred from homology"/>
<evidence type="ECO:0000256" key="9">
    <source>
        <dbReference type="RuleBase" id="RU003421"/>
    </source>
</evidence>
<evidence type="ECO:0000256" key="3">
    <source>
        <dbReference type="ARBA" id="ARBA00010088"/>
    </source>
</evidence>
<keyword evidence="6 8" id="KW-0645">Protease</keyword>
<dbReference type="InterPro" id="IPR005944">
    <property type="entry name" value="Pro_iminopeptidase"/>
</dbReference>
<evidence type="ECO:0000256" key="8">
    <source>
        <dbReference type="PIRNR" id="PIRNR006431"/>
    </source>
</evidence>
<comment type="caution">
    <text evidence="11">The sequence shown here is derived from an EMBL/GenBank/DDBJ whole genome shotgun (WGS) entry which is preliminary data.</text>
</comment>
<dbReference type="Proteomes" id="UP001501742">
    <property type="component" value="Unassembled WGS sequence"/>
</dbReference>
<comment type="catalytic activity">
    <reaction evidence="1 8 9">
        <text>Release of N-terminal proline from a peptide.</text>
        <dbReference type="EC" id="3.4.11.5"/>
    </reaction>
</comment>
<accession>A0ABN1ZBX0</accession>
<evidence type="ECO:0000313" key="11">
    <source>
        <dbReference type="EMBL" id="GAA1493076.1"/>
    </source>
</evidence>
<gene>
    <name evidence="11" type="primary">pip_1</name>
    <name evidence="11" type="ORF">GCM10009627_14220</name>
</gene>
<dbReference type="PANTHER" id="PTHR43722">
    <property type="entry name" value="PROLINE IMINOPEPTIDASE"/>
    <property type="match status" value="1"/>
</dbReference>
<dbReference type="EC" id="3.4.11.5" evidence="8 9"/>